<gene>
    <name evidence="2" type="ORF">FA047_00975</name>
</gene>
<dbReference type="EMBL" id="SWBQ01000001">
    <property type="protein sequence ID" value="TKC08703.1"/>
    <property type="molecule type" value="Genomic_DNA"/>
</dbReference>
<reference evidence="2 3" key="1">
    <citation type="submission" date="2019-04" db="EMBL/GenBank/DDBJ databases">
        <title>Pedobacter sp. RP-3-15 sp. nov., isolated from Arctic soil.</title>
        <authorList>
            <person name="Dahal R.H."/>
            <person name="Kim D.-U."/>
        </authorList>
    </citation>
    <scope>NUCLEOTIDE SEQUENCE [LARGE SCALE GENOMIC DNA]</scope>
    <source>
        <strain evidence="2 3">RP-3-15</strain>
    </source>
</reference>
<evidence type="ECO:0000256" key="1">
    <source>
        <dbReference type="SAM" id="SignalP"/>
    </source>
</evidence>
<proteinExistence type="predicted"/>
<sequence>MRALAIFCVIVVMVLNMVPCADAHDHADAPIALSFSSSDHAKSHEAPLEDACTPFCHCSCCASSIVLKLVADLNPPFSIHQTSIAMHFEGRSIAVSHSVWQPPKLV</sequence>
<protein>
    <recommendedName>
        <fullName evidence="4">DUF2946 domain-containing protein</fullName>
    </recommendedName>
</protein>
<dbReference type="OrthoDB" id="997115at2"/>
<dbReference type="Pfam" id="PF20365">
    <property type="entry name" value="DUF6660"/>
    <property type="match status" value="1"/>
</dbReference>
<name>A0A4U1CMR1_9SPHI</name>
<dbReference type="RefSeq" id="WP_136834123.1">
    <property type="nucleotide sequence ID" value="NZ_SWBQ01000001.1"/>
</dbReference>
<feature type="signal peptide" evidence="1">
    <location>
        <begin position="1"/>
        <end position="23"/>
    </location>
</feature>
<evidence type="ECO:0000313" key="3">
    <source>
        <dbReference type="Proteomes" id="UP000307244"/>
    </source>
</evidence>
<dbReference type="InterPro" id="IPR046601">
    <property type="entry name" value="DUF6660"/>
</dbReference>
<feature type="chain" id="PRO_5020190210" description="DUF2946 domain-containing protein" evidence="1">
    <location>
        <begin position="24"/>
        <end position="106"/>
    </location>
</feature>
<dbReference type="Proteomes" id="UP000307244">
    <property type="component" value="Unassembled WGS sequence"/>
</dbReference>
<comment type="caution">
    <text evidence="2">The sequence shown here is derived from an EMBL/GenBank/DDBJ whole genome shotgun (WGS) entry which is preliminary data.</text>
</comment>
<accession>A0A4U1CMR1</accession>
<keyword evidence="3" id="KW-1185">Reference proteome</keyword>
<evidence type="ECO:0000313" key="2">
    <source>
        <dbReference type="EMBL" id="TKC08703.1"/>
    </source>
</evidence>
<organism evidence="2 3">
    <name type="scientific">Pedobacter frigoris</name>
    <dbReference type="NCBI Taxonomy" id="2571272"/>
    <lineage>
        <taxon>Bacteria</taxon>
        <taxon>Pseudomonadati</taxon>
        <taxon>Bacteroidota</taxon>
        <taxon>Sphingobacteriia</taxon>
        <taxon>Sphingobacteriales</taxon>
        <taxon>Sphingobacteriaceae</taxon>
        <taxon>Pedobacter</taxon>
    </lineage>
</organism>
<keyword evidence="1" id="KW-0732">Signal</keyword>
<evidence type="ECO:0008006" key="4">
    <source>
        <dbReference type="Google" id="ProtNLM"/>
    </source>
</evidence>
<dbReference type="AlphaFoldDB" id="A0A4U1CMR1"/>